<organism evidence="3 4">
    <name type="scientific">Flavobacterium fontis</name>
    <dbReference type="NCBI Taxonomy" id="1124188"/>
    <lineage>
        <taxon>Bacteria</taxon>
        <taxon>Pseudomonadati</taxon>
        <taxon>Bacteroidota</taxon>
        <taxon>Flavobacteriia</taxon>
        <taxon>Flavobacteriales</taxon>
        <taxon>Flavobacteriaceae</taxon>
        <taxon>Flavobacterium</taxon>
    </lineage>
</organism>
<feature type="domain" description="HPt" evidence="2">
    <location>
        <begin position="18"/>
        <end position="110"/>
    </location>
</feature>
<dbReference type="RefSeq" id="WP_073361140.1">
    <property type="nucleotide sequence ID" value="NZ_FQVQ01000001.1"/>
</dbReference>
<evidence type="ECO:0000259" key="2">
    <source>
        <dbReference type="PROSITE" id="PS50894"/>
    </source>
</evidence>
<dbReference type="GO" id="GO:0004672">
    <property type="term" value="F:protein kinase activity"/>
    <property type="evidence" value="ECO:0007669"/>
    <property type="project" value="UniProtKB-ARBA"/>
</dbReference>
<dbReference type="Gene3D" id="1.20.120.160">
    <property type="entry name" value="HPT domain"/>
    <property type="match status" value="1"/>
</dbReference>
<dbReference type="GO" id="GO:0000160">
    <property type="term" value="P:phosphorelay signal transduction system"/>
    <property type="evidence" value="ECO:0007669"/>
    <property type="project" value="InterPro"/>
</dbReference>
<name>A0A1M4WYJ3_9FLAO</name>
<dbReference type="InterPro" id="IPR036641">
    <property type="entry name" value="HPT_dom_sf"/>
</dbReference>
<dbReference type="STRING" id="1124188.SAMN05444377_101470"/>
<proteinExistence type="predicted"/>
<dbReference type="OrthoDB" id="1441381at2"/>
<gene>
    <name evidence="3" type="ORF">SAMN05444377_101470</name>
</gene>
<reference evidence="3 4" key="1">
    <citation type="submission" date="2016-11" db="EMBL/GenBank/DDBJ databases">
        <authorList>
            <person name="Jaros S."/>
            <person name="Januszkiewicz K."/>
            <person name="Wedrychowicz H."/>
        </authorList>
    </citation>
    <scope>NUCLEOTIDE SEQUENCE [LARGE SCALE GENOMIC DNA]</scope>
    <source>
        <strain evidence="3 4">DSM 25660</strain>
    </source>
</reference>
<dbReference type="InterPro" id="IPR008207">
    <property type="entry name" value="Sig_transdc_His_kin_Hpt_dom"/>
</dbReference>
<sequence>MAVEQPNLDYVHRLSDGDSLLEKRLIAVMISEFESDYKDYKMAVADKDYKKIITFVHRLKHKIGFLGMEYSYQIAHKYEEELHKNEGRLAPEFEHIMTQISDFINTLEER</sequence>
<protein>
    <recommendedName>
        <fullName evidence="2">HPt domain-containing protein</fullName>
    </recommendedName>
</protein>
<keyword evidence="4" id="KW-1185">Reference proteome</keyword>
<dbReference type="EMBL" id="FQVQ01000001">
    <property type="protein sequence ID" value="SHE86361.1"/>
    <property type="molecule type" value="Genomic_DNA"/>
</dbReference>
<feature type="modified residue" description="Phosphohistidine" evidence="1">
    <location>
        <position position="57"/>
    </location>
</feature>
<dbReference type="Proteomes" id="UP000184147">
    <property type="component" value="Unassembled WGS sequence"/>
</dbReference>
<dbReference type="PROSITE" id="PS50894">
    <property type="entry name" value="HPT"/>
    <property type="match status" value="1"/>
</dbReference>
<evidence type="ECO:0000256" key="1">
    <source>
        <dbReference type="PROSITE-ProRule" id="PRU00110"/>
    </source>
</evidence>
<evidence type="ECO:0000313" key="3">
    <source>
        <dbReference type="EMBL" id="SHE86361.1"/>
    </source>
</evidence>
<dbReference type="AlphaFoldDB" id="A0A1M4WYJ3"/>
<evidence type="ECO:0000313" key="4">
    <source>
        <dbReference type="Proteomes" id="UP000184147"/>
    </source>
</evidence>
<accession>A0A1M4WYJ3</accession>
<dbReference type="SUPFAM" id="SSF47226">
    <property type="entry name" value="Histidine-containing phosphotransfer domain, HPT domain"/>
    <property type="match status" value="1"/>
</dbReference>
<keyword evidence="1" id="KW-0597">Phosphoprotein</keyword>